<evidence type="ECO:0000256" key="6">
    <source>
        <dbReference type="SAM" id="Phobius"/>
    </source>
</evidence>
<dbReference type="AlphaFoldDB" id="A0A3D9RZ59"/>
<comment type="caution">
    <text evidence="9">The sequence shown here is derived from an EMBL/GenBank/DDBJ whole genome shotgun (WGS) entry which is preliminary data.</text>
</comment>
<organism evidence="9 10">
    <name type="scientific">Lutibacter oceani</name>
    <dbReference type="NCBI Taxonomy" id="1853311"/>
    <lineage>
        <taxon>Bacteria</taxon>
        <taxon>Pseudomonadati</taxon>
        <taxon>Bacteroidota</taxon>
        <taxon>Flavobacteriia</taxon>
        <taxon>Flavobacteriales</taxon>
        <taxon>Flavobacteriaceae</taxon>
        <taxon>Lutibacter</taxon>
    </lineage>
</organism>
<evidence type="ECO:0000259" key="7">
    <source>
        <dbReference type="Pfam" id="PF01578"/>
    </source>
</evidence>
<gene>
    <name evidence="9" type="ORF">BX611_1467</name>
</gene>
<dbReference type="PANTHER" id="PTHR30071">
    <property type="entry name" value="HEME EXPORTER PROTEIN C"/>
    <property type="match status" value="1"/>
</dbReference>
<dbReference type="Proteomes" id="UP000256429">
    <property type="component" value="Unassembled WGS sequence"/>
</dbReference>
<accession>A0A3D9RZ59</accession>
<feature type="transmembrane region" description="Helical" evidence="6">
    <location>
        <begin position="475"/>
        <end position="494"/>
    </location>
</feature>
<keyword evidence="4 6" id="KW-1133">Transmembrane helix</keyword>
<feature type="transmembrane region" description="Helical" evidence="6">
    <location>
        <begin position="805"/>
        <end position="821"/>
    </location>
</feature>
<evidence type="ECO:0000256" key="1">
    <source>
        <dbReference type="ARBA" id="ARBA00004141"/>
    </source>
</evidence>
<evidence type="ECO:0000259" key="8">
    <source>
        <dbReference type="Pfam" id="PF05140"/>
    </source>
</evidence>
<name>A0A3D9RZ59_9FLAO</name>
<dbReference type="GO" id="GO:0017004">
    <property type="term" value="P:cytochrome complex assembly"/>
    <property type="evidence" value="ECO:0007669"/>
    <property type="project" value="UniProtKB-KW"/>
</dbReference>
<feature type="transmembrane region" description="Helical" evidence="6">
    <location>
        <begin position="432"/>
        <end position="454"/>
    </location>
</feature>
<dbReference type="OrthoDB" id="9814290at2"/>
<reference evidence="9 10" key="1">
    <citation type="submission" date="2018-08" db="EMBL/GenBank/DDBJ databases">
        <title>Genomic Encyclopedia of Type Strains, Phase III (KMG-III): the genomes of soil and plant-associated and newly described type strains.</title>
        <authorList>
            <person name="Whitman W."/>
        </authorList>
    </citation>
    <scope>NUCLEOTIDE SEQUENCE [LARGE SCALE GENOMIC DNA]</scope>
    <source>
        <strain evidence="9 10">325-5</strain>
    </source>
</reference>
<proteinExistence type="predicted"/>
<feature type="domain" description="Cytochrome c assembly protein" evidence="7">
    <location>
        <begin position="799"/>
        <end position="1003"/>
    </location>
</feature>
<dbReference type="InterPro" id="IPR045062">
    <property type="entry name" value="Cyt_c_biogenesis_CcsA/CcmC"/>
</dbReference>
<evidence type="ECO:0000256" key="5">
    <source>
        <dbReference type="ARBA" id="ARBA00023136"/>
    </source>
</evidence>
<dbReference type="Pfam" id="PF05140">
    <property type="entry name" value="ResB"/>
    <property type="match status" value="2"/>
</dbReference>
<keyword evidence="10" id="KW-1185">Reference proteome</keyword>
<keyword evidence="5 6" id="KW-0472">Membrane</keyword>
<feature type="transmembrane region" description="Helical" evidence="6">
    <location>
        <begin position="85"/>
        <end position="106"/>
    </location>
</feature>
<dbReference type="GO" id="GO:0020037">
    <property type="term" value="F:heme binding"/>
    <property type="evidence" value="ECO:0007669"/>
    <property type="project" value="InterPro"/>
</dbReference>
<feature type="transmembrane region" description="Helical" evidence="6">
    <location>
        <begin position="871"/>
        <end position="894"/>
    </location>
</feature>
<feature type="transmembrane region" description="Helical" evidence="6">
    <location>
        <begin position="740"/>
        <end position="759"/>
    </location>
</feature>
<dbReference type="InterPro" id="IPR007816">
    <property type="entry name" value="ResB-like_domain"/>
</dbReference>
<keyword evidence="2 6" id="KW-0812">Transmembrane</keyword>
<dbReference type="Pfam" id="PF01578">
    <property type="entry name" value="Cytochrom_C_asm"/>
    <property type="match status" value="1"/>
</dbReference>
<feature type="transmembrane region" description="Helical" evidence="6">
    <location>
        <begin position="915"/>
        <end position="935"/>
    </location>
</feature>
<sequence>MKKIINIFNKIFEALFNTRAAGLYILLFAAAIGIATFIENDYGTSSAQKVVFQAFWFELLLLFFSISIVVNIVKFKMIKQKKWALVLFHGAIILILIGAGITRYFGFEGIMHIRENDSSNTFLSSTNFLKFKVIKNGKTFEFNEEVLFATLGNNNWHDSYLIENDLIDVTIKEFIPNPTQKLINSLNGTATLKVVVAGTNGREEYFIKEGEQNKFGNLFFNFSKNMLPNAINILYKNDSLFFKTNKVFTQMVMATQKKDTIYPSNTYQPLLLRSLYSDGLNNFVLPEFTKNGNATIESENPKVSSSSKVALLAAISVNGKIQETYLYGQKGSPGRPEILNFENLKLSASYGTKEIKVPFTIKLKDFILDKYPGTNSASSYASEVQLVDTNKNIKKDFRIFMNNILNYNGYRFFQSSFDKDEKGTYLSVNNDYWGTLITYIGYILLTIGLLLTFFSKKTRFYTVLQKIKKMRAKNTALIFVLLFSITSSTTFAQLNKEDLKVTHIIDINHANNFSKLVVQDFRGRMKPVHTLTREILRKLARKESLYGLSSEQIVLSMYANSSDWYDVKIVKLGKHEDISAKLGATTKYISYKDFFDQNGVYKLKDEVRNVYNLKPVDRGVYEKELLKIDEKVNILSMLFSGTLLKIVPNVNDPNNTWLSNHGSGNHNHSESQNSIAAKFFSSYSKMLNDAMHTNNYSEANNLINELKEYQIKNGGAIMPSLSKINIEILLNNSQVFSRLALLYFILGLAFLFFLFLSVFKPSKNLKLAYKILFTLVLIGFIFHTIGLGFRWYVSGRAPWSNGYESMIYIAWTSTLAGIIFTRKSFGGLAATMVLASIILLVSMLSFLDPEITPLVPVLKSYWLTIHVSLEAGSYGFLMLGAIIGIINLILMLFINESNKDRIVRIIKEMSYISELTLIGGLVMVSIGTYLGGVWANESWGRYWGWDAKETWALVTILVYAFILHMRIIPKLFGLYSYNVATIFGLASVIMTYYGVNYYLSGLHSYATGDPIPIPNWVYIVVVCLFILSISAYFKKRKFKLK</sequence>
<evidence type="ECO:0000256" key="2">
    <source>
        <dbReference type="ARBA" id="ARBA00022692"/>
    </source>
</evidence>
<evidence type="ECO:0000313" key="9">
    <source>
        <dbReference type="EMBL" id="REE81925.1"/>
    </source>
</evidence>
<dbReference type="PANTHER" id="PTHR30071:SF1">
    <property type="entry name" value="CYTOCHROME B_B6 PROTEIN-RELATED"/>
    <property type="match status" value="1"/>
</dbReference>
<dbReference type="RefSeq" id="WP_115879642.1">
    <property type="nucleotide sequence ID" value="NZ_QTTQ01000010.1"/>
</dbReference>
<feature type="transmembrane region" description="Helical" evidence="6">
    <location>
        <begin position="771"/>
        <end position="793"/>
    </location>
</feature>
<dbReference type="EMBL" id="QTTQ01000010">
    <property type="protein sequence ID" value="REE81925.1"/>
    <property type="molecule type" value="Genomic_DNA"/>
</dbReference>
<feature type="transmembrane region" description="Helical" evidence="6">
    <location>
        <begin position="828"/>
        <end position="847"/>
    </location>
</feature>
<comment type="subcellular location">
    <subcellularLocation>
        <location evidence="1">Membrane</location>
        <topology evidence="1">Multi-pass membrane protein</topology>
    </subcellularLocation>
</comment>
<evidence type="ECO:0000256" key="3">
    <source>
        <dbReference type="ARBA" id="ARBA00022748"/>
    </source>
</evidence>
<feature type="domain" description="ResB-like" evidence="8">
    <location>
        <begin position="341"/>
        <end position="423"/>
    </location>
</feature>
<feature type="transmembrane region" description="Helical" evidence="6">
    <location>
        <begin position="1015"/>
        <end position="1033"/>
    </location>
</feature>
<feature type="transmembrane region" description="Helical" evidence="6">
    <location>
        <begin position="950"/>
        <end position="968"/>
    </location>
</feature>
<dbReference type="InterPro" id="IPR002541">
    <property type="entry name" value="Cyt_c_assembly"/>
</dbReference>
<evidence type="ECO:0000313" key="10">
    <source>
        <dbReference type="Proteomes" id="UP000256429"/>
    </source>
</evidence>
<evidence type="ECO:0000256" key="4">
    <source>
        <dbReference type="ARBA" id="ARBA00022989"/>
    </source>
</evidence>
<feature type="transmembrane region" description="Helical" evidence="6">
    <location>
        <begin position="975"/>
        <end position="995"/>
    </location>
</feature>
<feature type="transmembrane region" description="Helical" evidence="6">
    <location>
        <begin position="21"/>
        <end position="38"/>
    </location>
</feature>
<feature type="transmembrane region" description="Helical" evidence="6">
    <location>
        <begin position="50"/>
        <end position="73"/>
    </location>
</feature>
<keyword evidence="3" id="KW-0201">Cytochrome c-type biogenesis</keyword>
<protein>
    <submittedName>
        <fullName evidence="9">Cytochrome c-type biogenesis protein CcsB</fullName>
    </submittedName>
</protein>
<feature type="domain" description="ResB-like" evidence="8">
    <location>
        <begin position="81"/>
        <end position="126"/>
    </location>
</feature>
<dbReference type="GO" id="GO:0005886">
    <property type="term" value="C:plasma membrane"/>
    <property type="evidence" value="ECO:0007669"/>
    <property type="project" value="TreeGrafter"/>
</dbReference>